<feature type="region of interest" description="Disordered" evidence="1">
    <location>
        <begin position="1"/>
        <end position="26"/>
    </location>
</feature>
<dbReference type="AlphaFoldDB" id="A0A538SCY4"/>
<reference evidence="3 4" key="1">
    <citation type="journal article" date="2019" name="Nat. Microbiol.">
        <title>Mediterranean grassland soil C-N compound turnover is dependent on rainfall and depth, and is mediated by genomically divergent microorganisms.</title>
        <authorList>
            <person name="Diamond S."/>
            <person name="Andeer P.F."/>
            <person name="Li Z."/>
            <person name="Crits-Christoph A."/>
            <person name="Burstein D."/>
            <person name="Anantharaman K."/>
            <person name="Lane K.R."/>
            <person name="Thomas B.C."/>
            <person name="Pan C."/>
            <person name="Northen T.R."/>
            <person name="Banfield J.F."/>
        </authorList>
    </citation>
    <scope>NUCLEOTIDE SEQUENCE [LARGE SCALE GENOMIC DNA]</scope>
    <source>
        <strain evidence="3">WS_2</strain>
    </source>
</reference>
<evidence type="ECO:0000313" key="3">
    <source>
        <dbReference type="EMBL" id="TMQ49216.1"/>
    </source>
</evidence>
<dbReference type="GO" id="GO:0042450">
    <property type="term" value="P:L-arginine biosynthetic process via ornithine"/>
    <property type="evidence" value="ECO:0007669"/>
    <property type="project" value="InterPro"/>
</dbReference>
<dbReference type="InterPro" id="IPR008948">
    <property type="entry name" value="L-Aspartase-like"/>
</dbReference>
<dbReference type="InterPro" id="IPR024083">
    <property type="entry name" value="Fumarase/histidase_N"/>
</dbReference>
<feature type="compositionally biased region" description="Low complexity" evidence="1">
    <location>
        <begin position="1"/>
        <end position="12"/>
    </location>
</feature>
<dbReference type="InterPro" id="IPR009049">
    <property type="entry name" value="Argininosuccinate_lyase"/>
</dbReference>
<evidence type="ECO:0000256" key="1">
    <source>
        <dbReference type="SAM" id="MobiDB-lite"/>
    </source>
</evidence>
<sequence length="245" mass="26154">MAEPSGRRAAPRPSRPPPESRPMSADEIRHDVWRGRIAGELHPTARALNDSLPFDRRLWPEELALTRAYAASLIESGVMTAADAQALEQACDALAAGLESGAVKLAGEDVHSAVEAELARRCGEPARRLHTGRSRNDQVATLMRMRVMSLCEEAVEDLRALERALPPSPCCSPTRGSRTSRPSSATRSASSQPARPPTACRSAPAPWPAPRSTTIALRSPRGSASAGSPPTAWTPWAIATSRSST</sequence>
<dbReference type="GO" id="GO:0005829">
    <property type="term" value="C:cytosol"/>
    <property type="evidence" value="ECO:0007669"/>
    <property type="project" value="TreeGrafter"/>
</dbReference>
<dbReference type="Pfam" id="PF00206">
    <property type="entry name" value="Lyase_1"/>
    <property type="match status" value="1"/>
</dbReference>
<dbReference type="PANTHER" id="PTHR43814:SF1">
    <property type="entry name" value="ARGININOSUCCINATE LYASE"/>
    <property type="match status" value="1"/>
</dbReference>
<accession>A0A538SCY4</accession>
<feature type="domain" description="Fumarate lyase N-terminal" evidence="2">
    <location>
        <begin position="35"/>
        <end position="165"/>
    </location>
</feature>
<dbReference type="GO" id="GO:0004056">
    <property type="term" value="F:argininosuccinate lyase activity"/>
    <property type="evidence" value="ECO:0007669"/>
    <property type="project" value="InterPro"/>
</dbReference>
<protein>
    <recommendedName>
        <fullName evidence="2">Fumarate lyase N-terminal domain-containing protein</fullName>
    </recommendedName>
</protein>
<gene>
    <name evidence="3" type="ORF">E6K72_12485</name>
</gene>
<feature type="compositionally biased region" description="Low complexity" evidence="1">
    <location>
        <begin position="216"/>
        <end position="235"/>
    </location>
</feature>
<dbReference type="SUPFAM" id="SSF48557">
    <property type="entry name" value="L-aspartase-like"/>
    <property type="match status" value="1"/>
</dbReference>
<name>A0A538SCY4_UNCEI</name>
<evidence type="ECO:0000313" key="4">
    <source>
        <dbReference type="Proteomes" id="UP000317716"/>
    </source>
</evidence>
<proteinExistence type="predicted"/>
<dbReference type="EMBL" id="VBOS01000455">
    <property type="protein sequence ID" value="TMQ49216.1"/>
    <property type="molecule type" value="Genomic_DNA"/>
</dbReference>
<evidence type="ECO:0000259" key="2">
    <source>
        <dbReference type="Pfam" id="PF00206"/>
    </source>
</evidence>
<dbReference type="InterPro" id="IPR022761">
    <property type="entry name" value="Fumarate_lyase_N"/>
</dbReference>
<feature type="region of interest" description="Disordered" evidence="1">
    <location>
        <begin position="164"/>
        <end position="245"/>
    </location>
</feature>
<comment type="caution">
    <text evidence="3">The sequence shown here is derived from an EMBL/GenBank/DDBJ whole genome shotgun (WGS) entry which is preliminary data.</text>
</comment>
<dbReference type="Proteomes" id="UP000317716">
    <property type="component" value="Unassembled WGS sequence"/>
</dbReference>
<dbReference type="PANTHER" id="PTHR43814">
    <property type="entry name" value="ARGININOSUCCINATE LYASE"/>
    <property type="match status" value="1"/>
</dbReference>
<dbReference type="Gene3D" id="1.10.275.10">
    <property type="entry name" value="Fumarase/aspartase (N-terminal domain)"/>
    <property type="match status" value="1"/>
</dbReference>
<organism evidence="3 4">
    <name type="scientific">Eiseniibacteriota bacterium</name>
    <dbReference type="NCBI Taxonomy" id="2212470"/>
    <lineage>
        <taxon>Bacteria</taxon>
        <taxon>Candidatus Eiseniibacteriota</taxon>
    </lineage>
</organism>
<feature type="compositionally biased region" description="Low complexity" evidence="1">
    <location>
        <begin position="172"/>
        <end position="199"/>
    </location>
</feature>
<dbReference type="Gene3D" id="1.20.200.10">
    <property type="entry name" value="Fumarase/aspartase (Central domain)"/>
    <property type="match status" value="1"/>
</dbReference>